<organism evidence="1 2">
    <name type="scientific">Vespula squamosa</name>
    <name type="common">Southern yellow jacket</name>
    <name type="synonym">Wasp</name>
    <dbReference type="NCBI Taxonomy" id="30214"/>
    <lineage>
        <taxon>Eukaryota</taxon>
        <taxon>Metazoa</taxon>
        <taxon>Ecdysozoa</taxon>
        <taxon>Arthropoda</taxon>
        <taxon>Hexapoda</taxon>
        <taxon>Insecta</taxon>
        <taxon>Pterygota</taxon>
        <taxon>Neoptera</taxon>
        <taxon>Endopterygota</taxon>
        <taxon>Hymenoptera</taxon>
        <taxon>Apocrita</taxon>
        <taxon>Aculeata</taxon>
        <taxon>Vespoidea</taxon>
        <taxon>Vespidae</taxon>
        <taxon>Vespinae</taxon>
        <taxon>Vespula</taxon>
    </lineage>
</organism>
<proteinExistence type="predicted"/>
<evidence type="ECO:0000313" key="2">
    <source>
        <dbReference type="Proteomes" id="UP001607302"/>
    </source>
</evidence>
<evidence type="ECO:0000313" key="1">
    <source>
        <dbReference type="EMBL" id="KAL2737975.1"/>
    </source>
</evidence>
<name>A0ABD2BYW8_VESSQ</name>
<dbReference type="AlphaFoldDB" id="A0ABD2BYW8"/>
<dbReference type="EMBL" id="JAUDFV010000027">
    <property type="protein sequence ID" value="KAL2737975.1"/>
    <property type="molecule type" value="Genomic_DNA"/>
</dbReference>
<reference evidence="1 2" key="1">
    <citation type="journal article" date="2024" name="Ann. Entomol. Soc. Am.">
        <title>Genomic analyses of the southern and eastern yellowjacket wasps (Hymenoptera: Vespidae) reveal evolutionary signatures of social life.</title>
        <authorList>
            <person name="Catto M.A."/>
            <person name="Caine P.B."/>
            <person name="Orr S.E."/>
            <person name="Hunt B.G."/>
            <person name="Goodisman M.A.D."/>
        </authorList>
    </citation>
    <scope>NUCLEOTIDE SEQUENCE [LARGE SCALE GENOMIC DNA]</scope>
    <source>
        <strain evidence="1">233</strain>
        <tissue evidence="1">Head and thorax</tissue>
    </source>
</reference>
<accession>A0ABD2BYW8</accession>
<protein>
    <submittedName>
        <fullName evidence="1">Uncharacterized protein</fullName>
    </submittedName>
</protein>
<dbReference type="Proteomes" id="UP001607302">
    <property type="component" value="Unassembled WGS sequence"/>
</dbReference>
<comment type="caution">
    <text evidence="1">The sequence shown here is derived from an EMBL/GenBank/DDBJ whole genome shotgun (WGS) entry which is preliminary data.</text>
</comment>
<gene>
    <name evidence="1" type="ORF">V1478_002061</name>
</gene>
<sequence>MPNSTINPNRKWICKNEFNKWPTGSINDITVKGSRKRSLPCTLFFVYFDGSRSTLYSLYCEIEVGF</sequence>
<keyword evidence="2" id="KW-1185">Reference proteome</keyword>